<feature type="chain" id="PRO_5047427263" evidence="1">
    <location>
        <begin position="27"/>
        <end position="228"/>
    </location>
</feature>
<name>A0ABX6VCK8_9GAMM</name>
<dbReference type="PANTHER" id="PTHR36920">
    <property type="match status" value="1"/>
</dbReference>
<sequence>MMNKSIVSGLIAATLLAAGFTSSVSAHQAGDFIVRAGAAMVSPNESSQNIETPDLGNLGQFSVSDNTQLGLNFGYMLTDNIGIELLAATPFSHDISINGVGKVAETKQLPPTLVAQYYFGSSGSKLRPYIGVGVNFTNFFDNEITNDVDGRLSDLSLSNSWGVAGQVGIDYQVNKQWLVNASVWYAQISTDAKFNYTFDNAGTDTSVPVTIETDINPWVYMISVGYTF</sequence>
<gene>
    <name evidence="2" type="primary">ompW</name>
    <name evidence="2" type="ORF">FM038_006885</name>
</gene>
<dbReference type="RefSeq" id="WP_185965771.1">
    <property type="nucleotide sequence ID" value="NZ_CP045503.2"/>
</dbReference>
<evidence type="ECO:0000256" key="1">
    <source>
        <dbReference type="SAM" id="SignalP"/>
    </source>
</evidence>
<dbReference type="NCBIfam" id="NF008202">
    <property type="entry name" value="PRK10959.1"/>
    <property type="match status" value="1"/>
</dbReference>
<keyword evidence="3" id="KW-1185">Reference proteome</keyword>
<dbReference type="Gene3D" id="2.40.160.20">
    <property type="match status" value="1"/>
</dbReference>
<accession>A0ABX6VCK8</accession>
<dbReference type="Proteomes" id="UP000316416">
    <property type="component" value="Chromosome"/>
</dbReference>
<protein>
    <submittedName>
        <fullName evidence="2">Outer membrane protein OmpW</fullName>
    </submittedName>
</protein>
<feature type="signal peptide" evidence="1">
    <location>
        <begin position="1"/>
        <end position="26"/>
    </location>
</feature>
<proteinExistence type="predicted"/>
<dbReference type="PANTHER" id="PTHR36920:SF1">
    <property type="entry name" value="OUTER MEMBRANE PROTEIN W"/>
    <property type="match status" value="1"/>
</dbReference>
<dbReference type="Pfam" id="PF03922">
    <property type="entry name" value="OmpW"/>
    <property type="match status" value="1"/>
</dbReference>
<dbReference type="InterPro" id="IPR005618">
    <property type="entry name" value="OMPW"/>
</dbReference>
<dbReference type="InterPro" id="IPR011250">
    <property type="entry name" value="OMP/PagP_B-barrel"/>
</dbReference>
<keyword evidence="1" id="KW-0732">Signal</keyword>
<dbReference type="SUPFAM" id="SSF56925">
    <property type="entry name" value="OMPA-like"/>
    <property type="match status" value="1"/>
</dbReference>
<dbReference type="EMBL" id="CP045503">
    <property type="protein sequence ID" value="QPG60377.2"/>
    <property type="molecule type" value="Genomic_DNA"/>
</dbReference>
<reference evidence="2" key="1">
    <citation type="submission" date="2021-07" db="EMBL/GenBank/DDBJ databases">
        <title>Shewanella sp. YLB-07 whole genome sequence.</title>
        <authorList>
            <person name="Yu L."/>
        </authorList>
    </citation>
    <scope>NUCLEOTIDE SEQUENCE</scope>
    <source>
        <strain evidence="2">YLB-08</strain>
    </source>
</reference>
<organism evidence="2 3">
    <name type="scientific">Shewanella eurypsychrophilus</name>
    <dbReference type="NCBI Taxonomy" id="2593656"/>
    <lineage>
        <taxon>Bacteria</taxon>
        <taxon>Pseudomonadati</taxon>
        <taxon>Pseudomonadota</taxon>
        <taxon>Gammaproteobacteria</taxon>
        <taxon>Alteromonadales</taxon>
        <taxon>Shewanellaceae</taxon>
        <taxon>Shewanella</taxon>
    </lineage>
</organism>
<evidence type="ECO:0000313" key="3">
    <source>
        <dbReference type="Proteomes" id="UP000316416"/>
    </source>
</evidence>
<evidence type="ECO:0000313" key="2">
    <source>
        <dbReference type="EMBL" id="QPG60377.2"/>
    </source>
</evidence>